<dbReference type="GO" id="GO:0000228">
    <property type="term" value="C:nuclear chromosome"/>
    <property type="evidence" value="ECO:0007669"/>
    <property type="project" value="TreeGrafter"/>
</dbReference>
<evidence type="ECO:0000256" key="3">
    <source>
        <dbReference type="SAM" id="MobiDB-lite"/>
    </source>
</evidence>
<keyword evidence="6" id="KW-1185">Reference proteome</keyword>
<evidence type="ECO:0000256" key="2">
    <source>
        <dbReference type="PROSITE-ProRule" id="PRU00850"/>
    </source>
</evidence>
<dbReference type="EMBL" id="JH921439">
    <property type="protein sequence ID" value="EKD16358.1"/>
    <property type="molecule type" value="Genomic_DNA"/>
</dbReference>
<dbReference type="GO" id="GO:0003700">
    <property type="term" value="F:DNA-binding transcription factor activity"/>
    <property type="evidence" value="ECO:0007669"/>
    <property type="project" value="UniProtKB-UniRule"/>
</dbReference>
<dbReference type="Gene3D" id="2.60.40.1390">
    <property type="entry name" value="NDT80 DNA-binding domain"/>
    <property type="match status" value="2"/>
</dbReference>
<proteinExistence type="predicted"/>
<organism evidence="5 6">
    <name type="scientific">Marssonina brunnea f. sp. multigermtubi (strain MB_m1)</name>
    <name type="common">Marssonina leaf spot fungus</name>
    <dbReference type="NCBI Taxonomy" id="1072389"/>
    <lineage>
        <taxon>Eukaryota</taxon>
        <taxon>Fungi</taxon>
        <taxon>Dikarya</taxon>
        <taxon>Ascomycota</taxon>
        <taxon>Pezizomycotina</taxon>
        <taxon>Leotiomycetes</taxon>
        <taxon>Helotiales</taxon>
        <taxon>Drepanopezizaceae</taxon>
        <taxon>Drepanopeziza</taxon>
    </lineage>
</organism>
<feature type="compositionally biased region" description="Basic and acidic residues" evidence="3">
    <location>
        <begin position="609"/>
        <end position="619"/>
    </location>
</feature>
<evidence type="ECO:0000256" key="1">
    <source>
        <dbReference type="ARBA" id="ARBA00023125"/>
    </source>
</evidence>
<reference evidence="5 6" key="1">
    <citation type="journal article" date="2012" name="BMC Genomics">
        <title>Sequencing the genome of Marssonina brunnea reveals fungus-poplar co-evolution.</title>
        <authorList>
            <person name="Zhu S."/>
            <person name="Cao Y.-Z."/>
            <person name="Jiang C."/>
            <person name="Tan B.-Y."/>
            <person name="Wang Z."/>
            <person name="Feng S."/>
            <person name="Zhang L."/>
            <person name="Su X.-H."/>
            <person name="Brejova B."/>
            <person name="Vinar T."/>
            <person name="Xu M."/>
            <person name="Wang M.-X."/>
            <person name="Zhang S.-G."/>
            <person name="Huang M.-R."/>
            <person name="Wu R."/>
            <person name="Zhou Y."/>
        </authorList>
    </citation>
    <scope>NUCLEOTIDE SEQUENCE [LARGE SCALE GENOMIC DNA]</scope>
    <source>
        <strain evidence="5 6">MB_m1</strain>
    </source>
</reference>
<dbReference type="HOGENOM" id="CLU_360584_0_0_1"/>
<dbReference type="GO" id="GO:0003677">
    <property type="term" value="F:DNA binding"/>
    <property type="evidence" value="ECO:0007669"/>
    <property type="project" value="UniProtKB-KW"/>
</dbReference>
<dbReference type="Pfam" id="PF05224">
    <property type="entry name" value="NDT80_PhoG"/>
    <property type="match status" value="1"/>
</dbReference>
<dbReference type="SUPFAM" id="SSF49417">
    <property type="entry name" value="p53-like transcription factors"/>
    <property type="match status" value="1"/>
</dbReference>
<dbReference type="InterPro" id="IPR008967">
    <property type="entry name" value="p53-like_TF_DNA-bd_sf"/>
</dbReference>
<dbReference type="eggNOG" id="ENOG502SAHY">
    <property type="taxonomic scope" value="Eukaryota"/>
</dbReference>
<feature type="DNA-binding region" description="NDT80" evidence="2">
    <location>
        <begin position="226"/>
        <end position="460"/>
    </location>
</feature>
<dbReference type="AlphaFoldDB" id="K1X6S6"/>
<dbReference type="GO" id="GO:0045944">
    <property type="term" value="P:positive regulation of transcription by RNA polymerase II"/>
    <property type="evidence" value="ECO:0007669"/>
    <property type="project" value="TreeGrafter"/>
</dbReference>
<evidence type="ECO:0000313" key="5">
    <source>
        <dbReference type="EMBL" id="EKD16358.1"/>
    </source>
</evidence>
<dbReference type="InterPro" id="IPR037141">
    <property type="entry name" value="NDT80_DNA-bd_dom_sf"/>
</dbReference>
<feature type="region of interest" description="Disordered" evidence="3">
    <location>
        <begin position="677"/>
        <end position="723"/>
    </location>
</feature>
<dbReference type="PROSITE" id="PS51517">
    <property type="entry name" value="NDT80"/>
    <property type="match status" value="1"/>
</dbReference>
<dbReference type="KEGG" id="mbe:MBM_05652"/>
<dbReference type="Proteomes" id="UP000006753">
    <property type="component" value="Unassembled WGS sequence"/>
</dbReference>
<gene>
    <name evidence="5" type="ORF">MBM_05652</name>
</gene>
<feature type="region of interest" description="Disordered" evidence="3">
    <location>
        <begin position="582"/>
        <end position="636"/>
    </location>
</feature>
<evidence type="ECO:0000313" key="6">
    <source>
        <dbReference type="Proteomes" id="UP000006753"/>
    </source>
</evidence>
<protein>
    <submittedName>
        <fullName evidence="5">NDT80/PhoG like DNA-binding family protein</fullName>
    </submittedName>
</protein>
<accession>K1X6S6</accession>
<feature type="domain" description="NDT80" evidence="4">
    <location>
        <begin position="226"/>
        <end position="460"/>
    </location>
</feature>
<sequence>MRLRPLQKTPHGPLEIGSTALTRFNKSKTWLAPATNTCWHKLNIHHPSTGLLQTASSIFFSLPYCLAAMTGPTASKHDHHQQQQQQQQNHLCSIRLTSPYLHAILRFSTAAYSSSQQRNRQWVHIKSEDEDTALWQEYSIHPPPIHLPAYDANYCAPPVLPISCHGPAQKETYRSLDLPSNDRHIPPRDGSGILTASPPSFCTHHSYPSLKRSYHDIEDSPYSIVQSFRDDPQEAHNPSINHDHRLLSFGQLPETSTILDAQGRVQSVDLVAQIHGMFFLSELATTSGESLMMQPELTCYRRNLFQIFGSVTVPRGALSALTGNGERVPIVSKEVVISATESVDGHVVKLIVIPWKTPPPNFPKMTAGQEHEPVPISLTPFDEGPEAHSDYTVFPIAYRRLQFRIATANNGRRRELQQHFSLHLNVVGTLSNGRKMSLCEASTAPIVVRGRSPRNFQARKEIPLVGSSSARGQPPEMYVAAPGGLKPSISGIDSNLKLAKPLKSHMAEFSRSPFTFNSNSIPGSPSMVRQPTYQAWSAAHTSTPADHTSALNTLGYASAPRDSYLQANHHTLNSISELQSHKPPLASQPLMRQPYSSYHPPSTGVEPLRFVHNDSDLRRPTKSPRHTGPADLHSSSGILIPSSSSYANHGSRFLPAYSSSSYGSMPATMAPEQFPSLLPMQQQPSGTSGGPGTETGTIGGTGSPSQIQGRGAQQQHHEIPGEQQQAQKRVYEATSFSLLATGYLAKIKRASNMKWKAAGGLYCIGKKRRKRKKEEG</sequence>
<dbReference type="OrthoDB" id="4117572at2759"/>
<dbReference type="InterPro" id="IPR024061">
    <property type="entry name" value="NDT80_DNA-bd_dom"/>
</dbReference>
<dbReference type="InParanoid" id="K1X6S6"/>
<dbReference type="PANTHER" id="PTHR35144:SF4">
    <property type="entry name" value="TRANSCRIPTION FACTOR VIB-1"/>
    <property type="match status" value="1"/>
</dbReference>
<dbReference type="GO" id="GO:0051321">
    <property type="term" value="P:meiotic cell cycle"/>
    <property type="evidence" value="ECO:0007669"/>
    <property type="project" value="TreeGrafter"/>
</dbReference>
<dbReference type="GeneID" id="18761587"/>
<keyword evidence="1 2" id="KW-0238">DNA-binding</keyword>
<evidence type="ECO:0000259" key="4">
    <source>
        <dbReference type="PROSITE" id="PS51517"/>
    </source>
</evidence>
<name>K1X6S6_MARBU</name>
<feature type="compositionally biased region" description="Gly residues" evidence="3">
    <location>
        <begin position="687"/>
        <end position="702"/>
    </location>
</feature>
<dbReference type="InterPro" id="IPR052605">
    <property type="entry name" value="Fungal_trans_regulator"/>
</dbReference>
<dbReference type="PANTHER" id="PTHR35144">
    <property type="entry name" value="MEIOSIS-SPECIFIC TRANSCRIPTION FACTOR NDT80"/>
    <property type="match status" value="1"/>
</dbReference>